<dbReference type="Proteomes" id="UP000652761">
    <property type="component" value="Unassembled WGS sequence"/>
</dbReference>
<keyword evidence="1" id="KW-0175">Coiled coil</keyword>
<dbReference type="EMBL" id="NMUH01001193">
    <property type="protein sequence ID" value="MQL89965.1"/>
    <property type="molecule type" value="Genomic_DNA"/>
</dbReference>
<feature type="non-terminal residue" evidence="3">
    <location>
        <position position="1"/>
    </location>
</feature>
<comment type="caution">
    <text evidence="3">The sequence shown here is derived from an EMBL/GenBank/DDBJ whole genome shotgun (WGS) entry which is preliminary data.</text>
</comment>
<organism evidence="3 4">
    <name type="scientific">Colocasia esculenta</name>
    <name type="common">Wild taro</name>
    <name type="synonym">Arum esculentum</name>
    <dbReference type="NCBI Taxonomy" id="4460"/>
    <lineage>
        <taxon>Eukaryota</taxon>
        <taxon>Viridiplantae</taxon>
        <taxon>Streptophyta</taxon>
        <taxon>Embryophyta</taxon>
        <taxon>Tracheophyta</taxon>
        <taxon>Spermatophyta</taxon>
        <taxon>Magnoliopsida</taxon>
        <taxon>Liliopsida</taxon>
        <taxon>Araceae</taxon>
        <taxon>Aroideae</taxon>
        <taxon>Colocasieae</taxon>
        <taxon>Colocasia</taxon>
    </lineage>
</organism>
<sequence length="217" mass="23949">MLDLILTLIHKQQMPESRAVHLLEGRLAEQEVELGRLRAETRTLEEELARVRARQDAGASSSAQLARGDLAVRLQEALDQAQARVQELEAERQRGVATLQAQMDGLRLELVRTEGRLLEAEADRARVIEERARAVADLEFLKDWVLKKHREQQRQAQPIRGTRRRTATGGLSGVETSSPRPTSGEGGGGGEQLSPAEAERGREERGVRSEAPDVASG</sequence>
<feature type="region of interest" description="Disordered" evidence="2">
    <location>
        <begin position="151"/>
        <end position="217"/>
    </location>
</feature>
<evidence type="ECO:0000256" key="2">
    <source>
        <dbReference type="SAM" id="MobiDB-lite"/>
    </source>
</evidence>
<evidence type="ECO:0000313" key="4">
    <source>
        <dbReference type="Proteomes" id="UP000652761"/>
    </source>
</evidence>
<keyword evidence="4" id="KW-1185">Reference proteome</keyword>
<reference evidence="3" key="1">
    <citation type="submission" date="2017-07" db="EMBL/GenBank/DDBJ databases">
        <title>Taro Niue Genome Assembly and Annotation.</title>
        <authorList>
            <person name="Atibalentja N."/>
            <person name="Keating K."/>
            <person name="Fields C.J."/>
        </authorList>
    </citation>
    <scope>NUCLEOTIDE SEQUENCE</scope>
    <source>
        <strain evidence="3">Niue_2</strain>
        <tissue evidence="3">Leaf</tissue>
    </source>
</reference>
<evidence type="ECO:0000256" key="1">
    <source>
        <dbReference type="SAM" id="Coils"/>
    </source>
</evidence>
<evidence type="ECO:0000313" key="3">
    <source>
        <dbReference type="EMBL" id="MQL89965.1"/>
    </source>
</evidence>
<gene>
    <name evidence="3" type="ORF">Taro_022542</name>
</gene>
<accession>A0A843V264</accession>
<feature type="coiled-coil region" evidence="1">
    <location>
        <begin position="20"/>
        <end position="123"/>
    </location>
</feature>
<proteinExistence type="predicted"/>
<protein>
    <submittedName>
        <fullName evidence="3">Uncharacterized protein</fullName>
    </submittedName>
</protein>
<name>A0A843V264_COLES</name>
<feature type="compositionally biased region" description="Basic and acidic residues" evidence="2">
    <location>
        <begin position="197"/>
        <end position="211"/>
    </location>
</feature>
<dbReference type="AlphaFoldDB" id="A0A843V264"/>